<reference evidence="1 2" key="1">
    <citation type="submission" date="2019-10" db="EMBL/GenBank/DDBJ databases">
        <authorList>
            <person name="Palmer J.M."/>
        </authorList>
    </citation>
    <scope>NUCLEOTIDE SEQUENCE [LARGE SCALE GENOMIC DNA]</scope>
    <source>
        <strain evidence="1 2">TWF730</strain>
    </source>
</reference>
<dbReference type="Proteomes" id="UP001373714">
    <property type="component" value="Unassembled WGS sequence"/>
</dbReference>
<comment type="caution">
    <text evidence="1">The sequence shown here is derived from an EMBL/GenBank/DDBJ whole genome shotgun (WGS) entry which is preliminary data.</text>
</comment>
<organism evidence="1 2">
    <name type="scientific">Orbilia blumenaviensis</name>
    <dbReference type="NCBI Taxonomy" id="1796055"/>
    <lineage>
        <taxon>Eukaryota</taxon>
        <taxon>Fungi</taxon>
        <taxon>Dikarya</taxon>
        <taxon>Ascomycota</taxon>
        <taxon>Pezizomycotina</taxon>
        <taxon>Orbiliomycetes</taxon>
        <taxon>Orbiliales</taxon>
        <taxon>Orbiliaceae</taxon>
        <taxon>Orbilia</taxon>
    </lineage>
</organism>
<dbReference type="EMBL" id="JAVHNS010000012">
    <property type="protein sequence ID" value="KAK6338499.1"/>
    <property type="molecule type" value="Genomic_DNA"/>
</dbReference>
<evidence type="ECO:0000313" key="2">
    <source>
        <dbReference type="Proteomes" id="UP001373714"/>
    </source>
</evidence>
<sequence length="184" mass="20892">MPEIYDYKPVFLTASVDPKSYKITNYDLWVENCSKSGGKDKKYHGIPILANHPLLKELAILESRCTSSHKSNKGKSFSKLAIAIQGFIRFSNGYAIEINCDQIRVDPDTTVHDLTQETWGVLKDAYTSDLYSCPQKFKQVKFMFLAESNVLMGNWAEGRPVFQVELAVEGNVGNQWSLFKLEKK</sequence>
<evidence type="ECO:0000313" key="1">
    <source>
        <dbReference type="EMBL" id="KAK6338499.1"/>
    </source>
</evidence>
<dbReference type="AlphaFoldDB" id="A0AAV9UB42"/>
<keyword evidence="2" id="KW-1185">Reference proteome</keyword>
<gene>
    <name evidence="1" type="ORF">TWF730_002562</name>
</gene>
<protein>
    <submittedName>
        <fullName evidence="1">Uncharacterized protein</fullName>
    </submittedName>
</protein>
<accession>A0AAV9UB42</accession>
<proteinExistence type="predicted"/>
<name>A0AAV9UB42_9PEZI</name>